<keyword evidence="1" id="KW-0238">DNA-binding</keyword>
<dbReference type="PANTHER" id="PTHR35617:SF3">
    <property type="entry name" value="CORE-BINDING (CB) DOMAIN-CONTAINING PROTEIN"/>
    <property type="match status" value="1"/>
</dbReference>
<dbReference type="AlphaFoldDB" id="A0A653CXQ8"/>
<dbReference type="InterPro" id="IPR010998">
    <property type="entry name" value="Integrase_recombinase_N"/>
</dbReference>
<feature type="non-terminal residue" evidence="2">
    <location>
        <position position="1"/>
    </location>
</feature>
<dbReference type="Proteomes" id="UP000410492">
    <property type="component" value="Unassembled WGS sequence"/>
</dbReference>
<dbReference type="Gene3D" id="1.10.150.130">
    <property type="match status" value="1"/>
</dbReference>
<reference evidence="2 3" key="1">
    <citation type="submission" date="2019-01" db="EMBL/GenBank/DDBJ databases">
        <authorList>
            <person name="Sayadi A."/>
        </authorList>
    </citation>
    <scope>NUCLEOTIDE SEQUENCE [LARGE SCALE GENOMIC DNA]</scope>
</reference>
<sequence length="279" mass="31416">SDATTTQTLVDSGKLLTDTFHTLSVHRKFQLHKSLSNKCQQIALSQNVDAYLFGSDFAEKCRSAKDVETAAMELLKPPAVPSASSSKTFKLPAAIVQEENETERKKEGGAINFISQMERPSGGIQQDTRVFHQEQQLAQIPLGEAPSFVEEPYPQCISTLRLAHKSRGVPETAINTLISSLAENTIKQYNITYKKWWGFCGGKNVFTTDSNRLIEFLNSEFEKGSNYNTLNQHRSAINTLLQSTDHPSVTRFMKGVFRLRSVFPKYNETWNPNPVLDYF</sequence>
<dbReference type="EMBL" id="CAACVG010009265">
    <property type="protein sequence ID" value="VEN52716.1"/>
    <property type="molecule type" value="Genomic_DNA"/>
</dbReference>
<evidence type="ECO:0000313" key="2">
    <source>
        <dbReference type="EMBL" id="VEN52716.1"/>
    </source>
</evidence>
<organism evidence="2 3">
    <name type="scientific">Callosobruchus maculatus</name>
    <name type="common">Southern cowpea weevil</name>
    <name type="synonym">Pulse bruchid</name>
    <dbReference type="NCBI Taxonomy" id="64391"/>
    <lineage>
        <taxon>Eukaryota</taxon>
        <taxon>Metazoa</taxon>
        <taxon>Ecdysozoa</taxon>
        <taxon>Arthropoda</taxon>
        <taxon>Hexapoda</taxon>
        <taxon>Insecta</taxon>
        <taxon>Pterygota</taxon>
        <taxon>Neoptera</taxon>
        <taxon>Endopterygota</taxon>
        <taxon>Coleoptera</taxon>
        <taxon>Polyphaga</taxon>
        <taxon>Cucujiformia</taxon>
        <taxon>Chrysomeloidea</taxon>
        <taxon>Chrysomelidae</taxon>
        <taxon>Bruchinae</taxon>
        <taxon>Bruchini</taxon>
        <taxon>Callosobruchus</taxon>
    </lineage>
</organism>
<accession>A0A653CXQ8</accession>
<evidence type="ECO:0000313" key="3">
    <source>
        <dbReference type="Proteomes" id="UP000410492"/>
    </source>
</evidence>
<dbReference type="OrthoDB" id="5960276at2759"/>
<gene>
    <name evidence="2" type="ORF">CALMAC_LOCUS12744</name>
</gene>
<protein>
    <submittedName>
        <fullName evidence="2">Uncharacterized protein</fullName>
    </submittedName>
</protein>
<keyword evidence="3" id="KW-1185">Reference proteome</keyword>
<dbReference type="GO" id="GO:0003677">
    <property type="term" value="F:DNA binding"/>
    <property type="evidence" value="ECO:0007669"/>
    <property type="project" value="UniProtKB-KW"/>
</dbReference>
<dbReference type="PANTHER" id="PTHR35617">
    <property type="entry name" value="PHAGE_INTEGRASE DOMAIN-CONTAINING PROTEIN"/>
    <property type="match status" value="1"/>
</dbReference>
<dbReference type="SUPFAM" id="SSF47823">
    <property type="entry name" value="lambda integrase-like, N-terminal domain"/>
    <property type="match status" value="1"/>
</dbReference>
<name>A0A653CXQ8_CALMS</name>
<proteinExistence type="predicted"/>
<evidence type="ECO:0000256" key="1">
    <source>
        <dbReference type="ARBA" id="ARBA00023125"/>
    </source>
</evidence>